<dbReference type="GO" id="GO:0006355">
    <property type="term" value="P:regulation of DNA-templated transcription"/>
    <property type="evidence" value="ECO:0007669"/>
    <property type="project" value="InterPro"/>
</dbReference>
<evidence type="ECO:0000313" key="2">
    <source>
        <dbReference type="Proteomes" id="UP001222027"/>
    </source>
</evidence>
<accession>A0AAV8RQN6</accession>
<name>A0AAV8RQN6_ENSVE</name>
<dbReference type="Proteomes" id="UP001222027">
    <property type="component" value="Unassembled WGS sequence"/>
</dbReference>
<evidence type="ECO:0000313" key="1">
    <source>
        <dbReference type="EMBL" id="KAJ8504358.1"/>
    </source>
</evidence>
<proteinExistence type="predicted"/>
<dbReference type="EMBL" id="JAQQAF010000002">
    <property type="protein sequence ID" value="KAJ8504358.1"/>
    <property type="molecule type" value="Genomic_DNA"/>
</dbReference>
<organism evidence="1 2">
    <name type="scientific">Ensete ventricosum</name>
    <name type="common">Abyssinian banana</name>
    <name type="synonym">Musa ensete</name>
    <dbReference type="NCBI Taxonomy" id="4639"/>
    <lineage>
        <taxon>Eukaryota</taxon>
        <taxon>Viridiplantae</taxon>
        <taxon>Streptophyta</taxon>
        <taxon>Embryophyta</taxon>
        <taxon>Tracheophyta</taxon>
        <taxon>Spermatophyta</taxon>
        <taxon>Magnoliopsida</taxon>
        <taxon>Liliopsida</taxon>
        <taxon>Zingiberales</taxon>
        <taxon>Musaceae</taxon>
        <taxon>Ensete</taxon>
    </lineage>
</organism>
<keyword evidence="2" id="KW-1185">Reference proteome</keyword>
<gene>
    <name evidence="1" type="ORF">OPV22_005244</name>
</gene>
<sequence length="512" mass="56777">MADWSDREIEDIVFGEVGENHDHRVAYQGGRLVEEPLLVDDFLIAGNSEGSSKTKGVPWNGQMPGNCFKQHNIDLESNTCSTSNPIRANMGAAEEANICQLLFDNNASANSKLTFLENDNVRENDMYYDWSDISNFEDIDTMFRNCDPTFGQSSNTDGLSWISSSSNGIFGPEDNFTSGFEASTSEFREFNDASTYCANIRCLPGGSSTLEVNNHKQSCLIHQSCQLDTRTKQAFDGGGNGETNSAFTEFANVDNLGECEPHLNIQMQQIYRQYLSEVEGKGLEPCPSQLLPKENCSMKSDLSCMHVLKPDAHIEDKLLYQDLLLSTTSSDLSKDPVMQLEEMVAKPSTGPSELASLIDKQHDNFEQEIGSERGNISLELYATDMDSTVGKSSSMLSVVSDDVSVKAISFHQLQDVIGQLNLRTKLCIRDSLYRLARSAEQRHSFAAANHEHLERARVNGTGKSRKITAYMDVETDTNPIDRSVAHLLFQRLPGDATRSADDSLSLESHMMD</sequence>
<reference evidence="1 2" key="1">
    <citation type="submission" date="2022-12" db="EMBL/GenBank/DDBJ databases">
        <title>Chromosome-scale assembly of the Ensete ventricosum genome.</title>
        <authorList>
            <person name="Dussert Y."/>
            <person name="Stocks J."/>
            <person name="Wendawek A."/>
            <person name="Woldeyes F."/>
            <person name="Nichols R.A."/>
            <person name="Borrell J.S."/>
        </authorList>
    </citation>
    <scope>NUCLEOTIDE SEQUENCE [LARGE SCALE GENOMIC DNA]</scope>
    <source>
        <strain evidence="2">cv. Maze</strain>
        <tissue evidence="1">Seeds</tissue>
    </source>
</reference>
<dbReference type="PANTHER" id="PTHR33334">
    <property type="entry name" value="PROTEIN LNK1"/>
    <property type="match status" value="1"/>
</dbReference>
<protein>
    <recommendedName>
        <fullName evidence="3">Protein LNK1</fullName>
    </recommendedName>
</protein>
<dbReference type="InterPro" id="IPR039928">
    <property type="entry name" value="LNK"/>
</dbReference>
<dbReference type="GO" id="GO:0007623">
    <property type="term" value="P:circadian rhythm"/>
    <property type="evidence" value="ECO:0007669"/>
    <property type="project" value="InterPro"/>
</dbReference>
<dbReference type="PANTHER" id="PTHR33334:SF8">
    <property type="entry name" value="PROTEIN LNK1"/>
    <property type="match status" value="1"/>
</dbReference>
<comment type="caution">
    <text evidence="1">The sequence shown here is derived from an EMBL/GenBank/DDBJ whole genome shotgun (WGS) entry which is preliminary data.</text>
</comment>
<evidence type="ECO:0008006" key="3">
    <source>
        <dbReference type="Google" id="ProtNLM"/>
    </source>
</evidence>
<dbReference type="AlphaFoldDB" id="A0AAV8RQN6"/>